<proteinExistence type="predicted"/>
<dbReference type="EMBL" id="CP113520">
    <property type="protein sequence ID" value="WAJ27558.1"/>
    <property type="molecule type" value="Genomic_DNA"/>
</dbReference>
<protein>
    <submittedName>
        <fullName evidence="1">Uncharacterized protein</fullName>
    </submittedName>
</protein>
<sequence>MSKVSTGETQILSDAEVCRINGWQPGTRLVGDEGFGPTIIEITAVGRDKILGVMVAHKGRPYEHDSEAMWTLACRDWRRV</sequence>
<evidence type="ECO:0000313" key="2">
    <source>
        <dbReference type="Proteomes" id="UP001163223"/>
    </source>
</evidence>
<gene>
    <name evidence="1" type="ORF">OXU80_22355</name>
</gene>
<dbReference type="Proteomes" id="UP001163223">
    <property type="component" value="Chromosome"/>
</dbReference>
<reference evidence="1" key="1">
    <citation type="submission" date="2022-11" db="EMBL/GenBank/DDBJ databases">
        <title>beta-Carotene-producing bacterium, Jeongeuplla avenae sp. nov., alleviates the salt stress of Arabidopsis seedlings.</title>
        <authorList>
            <person name="Jiang L."/>
            <person name="Lee J."/>
        </authorList>
    </citation>
    <scope>NUCLEOTIDE SEQUENCE</scope>
    <source>
        <strain evidence="1">DY_R2A_6</strain>
    </source>
</reference>
<name>A0ACD4NKX8_9HYPH</name>
<evidence type="ECO:0000313" key="1">
    <source>
        <dbReference type="EMBL" id="WAJ27558.1"/>
    </source>
</evidence>
<organism evidence="1 2">
    <name type="scientific">Antarcticirhabdus aurantiaca</name>
    <dbReference type="NCBI Taxonomy" id="2606717"/>
    <lineage>
        <taxon>Bacteria</taxon>
        <taxon>Pseudomonadati</taxon>
        <taxon>Pseudomonadota</taxon>
        <taxon>Alphaproteobacteria</taxon>
        <taxon>Hyphomicrobiales</taxon>
        <taxon>Aurantimonadaceae</taxon>
        <taxon>Antarcticirhabdus</taxon>
    </lineage>
</organism>
<accession>A0ACD4NKX8</accession>
<keyword evidence="2" id="KW-1185">Reference proteome</keyword>